<name>A0A7S2EYR1_TRICV</name>
<dbReference type="InterPro" id="IPR001763">
    <property type="entry name" value="Rhodanese-like_dom"/>
</dbReference>
<evidence type="ECO:0000259" key="2">
    <source>
        <dbReference type="PROSITE" id="PS50206"/>
    </source>
</evidence>
<proteinExistence type="predicted"/>
<evidence type="ECO:0000256" key="1">
    <source>
        <dbReference type="SAM" id="SignalP"/>
    </source>
</evidence>
<dbReference type="PROSITE" id="PS50206">
    <property type="entry name" value="RHODANESE_3"/>
    <property type="match status" value="1"/>
</dbReference>
<dbReference type="SUPFAM" id="SSF52821">
    <property type="entry name" value="Rhodanese/Cell cycle control phosphatase"/>
    <property type="match status" value="1"/>
</dbReference>
<feature type="signal peptide" evidence="1">
    <location>
        <begin position="1"/>
        <end position="24"/>
    </location>
</feature>
<evidence type="ECO:0000313" key="3">
    <source>
        <dbReference type="EMBL" id="CAD9362249.1"/>
    </source>
</evidence>
<dbReference type="Gene3D" id="3.40.250.10">
    <property type="entry name" value="Rhodanese-like domain"/>
    <property type="match status" value="1"/>
</dbReference>
<feature type="chain" id="PRO_5030638815" description="Rhodanese domain-containing protein" evidence="1">
    <location>
        <begin position="25"/>
        <end position="231"/>
    </location>
</feature>
<accession>A0A7S2EYR1</accession>
<dbReference type="EMBL" id="HBGO01038957">
    <property type="protein sequence ID" value="CAD9362249.1"/>
    <property type="molecule type" value="Transcribed_RNA"/>
</dbReference>
<gene>
    <name evidence="3" type="ORF">OSIN01602_LOCUS22571</name>
</gene>
<organism evidence="3">
    <name type="scientific">Trieres chinensis</name>
    <name type="common">Marine centric diatom</name>
    <name type="synonym">Odontella sinensis</name>
    <dbReference type="NCBI Taxonomy" id="1514140"/>
    <lineage>
        <taxon>Eukaryota</taxon>
        <taxon>Sar</taxon>
        <taxon>Stramenopiles</taxon>
        <taxon>Ochrophyta</taxon>
        <taxon>Bacillariophyta</taxon>
        <taxon>Mediophyceae</taxon>
        <taxon>Biddulphiophycidae</taxon>
        <taxon>Eupodiscales</taxon>
        <taxon>Parodontellaceae</taxon>
        <taxon>Trieres</taxon>
    </lineage>
</organism>
<dbReference type="Pfam" id="PF00581">
    <property type="entry name" value="Rhodanese"/>
    <property type="match status" value="1"/>
</dbReference>
<keyword evidence="1" id="KW-0732">Signal</keyword>
<dbReference type="CDD" id="cd00158">
    <property type="entry name" value="RHOD"/>
    <property type="match status" value="1"/>
</dbReference>
<dbReference type="InterPro" id="IPR036873">
    <property type="entry name" value="Rhodanese-like_dom_sf"/>
</dbReference>
<dbReference type="AlphaFoldDB" id="A0A7S2EYR1"/>
<feature type="domain" description="Rhodanese" evidence="2">
    <location>
        <begin position="118"/>
        <end position="209"/>
    </location>
</feature>
<protein>
    <recommendedName>
        <fullName evidence="2">Rhodanese domain-containing protein</fullName>
    </recommendedName>
</protein>
<reference evidence="3" key="1">
    <citation type="submission" date="2021-01" db="EMBL/GenBank/DDBJ databases">
        <authorList>
            <person name="Corre E."/>
            <person name="Pelletier E."/>
            <person name="Niang G."/>
            <person name="Scheremetjew M."/>
            <person name="Finn R."/>
            <person name="Kale V."/>
            <person name="Holt S."/>
            <person name="Cochrane G."/>
            <person name="Meng A."/>
            <person name="Brown T."/>
            <person name="Cohen L."/>
        </authorList>
    </citation>
    <scope>NUCLEOTIDE SEQUENCE</scope>
    <source>
        <strain evidence="3">Grunow 1884</strain>
    </source>
</reference>
<sequence>MRISKIATTSALIVSAQFLPISLAKSDDEAFRALKKGKSGKKGSKKSCESAMCTRETYSVVHPNIDWEDGEPMHNYHPQVWYHTLEDVHDLWDEGYFDYVFDVRQLKDVTMENGIVLDGWESFHIPGSFPLDLPSNEGRPLEEIEMLVNFMSSNVCKDSRIFIHCWVGVAANRWAETLVKLGFTNLHAAGPEGNSGIWQWKAAGYPLEYDDTFNPKKKKFEPKCLKKCCEE</sequence>